<feature type="compositionally biased region" description="Basic and acidic residues" evidence="8">
    <location>
        <begin position="427"/>
        <end position="439"/>
    </location>
</feature>
<evidence type="ECO:0000256" key="2">
    <source>
        <dbReference type="ARBA" id="ARBA00022527"/>
    </source>
</evidence>
<dbReference type="PANTHER" id="PTHR24056">
    <property type="entry name" value="CELL DIVISION PROTEIN KINASE"/>
    <property type="match status" value="1"/>
</dbReference>
<evidence type="ECO:0000256" key="3">
    <source>
        <dbReference type="ARBA" id="ARBA00022679"/>
    </source>
</evidence>
<evidence type="ECO:0000259" key="9">
    <source>
        <dbReference type="PROSITE" id="PS50011"/>
    </source>
</evidence>
<feature type="region of interest" description="Disordered" evidence="8">
    <location>
        <begin position="628"/>
        <end position="662"/>
    </location>
</feature>
<proteinExistence type="inferred from homology"/>
<keyword evidence="6 7" id="KW-0067">ATP-binding</keyword>
<dbReference type="PROSITE" id="PS00107">
    <property type="entry name" value="PROTEIN_KINASE_ATP"/>
    <property type="match status" value="1"/>
</dbReference>
<dbReference type="PANTHER" id="PTHR24056:SF188">
    <property type="entry name" value="CYCLIN-DEPENDENT KINASE C-2 C"/>
    <property type="match status" value="1"/>
</dbReference>
<evidence type="ECO:0000313" key="10">
    <source>
        <dbReference type="EnsemblPlants" id="Kaladp0003s0168.1.v1.1"/>
    </source>
</evidence>
<dbReference type="CDD" id="cd07840">
    <property type="entry name" value="STKc_CDK9_like"/>
    <property type="match status" value="1"/>
</dbReference>
<dbReference type="SMART" id="SM00220">
    <property type="entry name" value="S_TKc"/>
    <property type="match status" value="1"/>
</dbReference>
<evidence type="ECO:0000256" key="4">
    <source>
        <dbReference type="ARBA" id="ARBA00022741"/>
    </source>
</evidence>
<sequence length="686" mass="76855">MGCFNSKHAITAGSPSFDFSARASGVLDRSVASSNGGGGVGQSGEDHKEVEKKNREIGKLGRKGSTSNNSKISFTFKLGGLHRPNVEAEQAAAGWPSWLCAVASEAIHGWVPLRPDSYVKLEKIGQGTYSSVFRARDTETGKIVALKKVRFDNFQQESIRFMAREITILRRLDHPNIMKLEGVITSQMSSSIYLVFEYMEHDLSGLISSPDVKFSDAQIKCYLQQIFKALEHCHLRGVIHRDIKTSNILVNNEGVLKIADFGLANFLSARNKRPLTSRVVTLWYRPPELLLGSTNYGVSVDLWSAGCVFAELLVGKPFIKGRTEVEQLHKIFKLCGSPPEEFWSKSKLPHATMFKPQTPYESSLRERCKEFPGTAVDLLEALLSIEPQKRGTASSALMSGYFHTKPYASDPHSLPKYPPCKEIDAKNHEDAQRKKEGARSRAAPRKSRRLPSVYEEPSDSSKTVRKENAQPESHMVNRNSDIRAHVSRGKGEVGIGVPLKSSFDTLSEVSQVTTASAADAIPSGPPKVTPTGSFLWPNPKRRNVGSSMRARTTYARRGSRNNVSGPLDETASILAGEYPEHLSYRDNEIARSRESRNQNAYRFDRNTTVKHENQLDRLNPYDAPEKYHSQELSSEFFSREKQNGRRERVEMSGPLLPQPHDRIEDLLQRHESHIRNLQKSRLQREA</sequence>
<keyword evidence="11" id="KW-1185">Reference proteome</keyword>
<dbReference type="FunFam" id="3.30.200.20:FF:000021">
    <property type="entry name" value="probable serine/threonine-protein kinase At1g54610"/>
    <property type="match status" value="1"/>
</dbReference>
<evidence type="ECO:0000256" key="8">
    <source>
        <dbReference type="SAM" id="MobiDB-lite"/>
    </source>
</evidence>
<dbReference type="Gene3D" id="1.10.510.10">
    <property type="entry name" value="Transferase(Phosphotransferase) domain 1"/>
    <property type="match status" value="1"/>
</dbReference>
<dbReference type="Gramene" id="Kaladp0003s0168.1.v1.1">
    <property type="protein sequence ID" value="Kaladp0003s0168.1.v1.1"/>
    <property type="gene ID" value="Kaladp0003s0168.v1.1"/>
</dbReference>
<evidence type="ECO:0000313" key="11">
    <source>
        <dbReference type="Proteomes" id="UP000594263"/>
    </source>
</evidence>
<dbReference type="AlphaFoldDB" id="A0A7N0RAD1"/>
<dbReference type="FunFam" id="1.10.510.10:FF:000043">
    <property type="entry name" value="probable serine/threonine-protein kinase At1g54610"/>
    <property type="match status" value="1"/>
</dbReference>
<dbReference type="InterPro" id="IPR011009">
    <property type="entry name" value="Kinase-like_dom_sf"/>
</dbReference>
<dbReference type="PROSITE" id="PS50011">
    <property type="entry name" value="PROTEIN_KINASE_DOM"/>
    <property type="match status" value="1"/>
</dbReference>
<dbReference type="InterPro" id="IPR000719">
    <property type="entry name" value="Prot_kinase_dom"/>
</dbReference>
<feature type="compositionally biased region" description="Basic and acidic residues" evidence="8">
    <location>
        <begin position="44"/>
        <end position="59"/>
    </location>
</feature>
<dbReference type="Gene3D" id="3.30.200.20">
    <property type="entry name" value="Phosphorylase Kinase, domain 1"/>
    <property type="match status" value="1"/>
</dbReference>
<feature type="region of interest" description="Disordered" evidence="8">
    <location>
        <begin position="515"/>
        <end position="570"/>
    </location>
</feature>
<evidence type="ECO:0000256" key="5">
    <source>
        <dbReference type="ARBA" id="ARBA00022777"/>
    </source>
</evidence>
<dbReference type="InterPro" id="IPR050108">
    <property type="entry name" value="CDK"/>
</dbReference>
<feature type="binding site" evidence="7">
    <location>
        <position position="147"/>
    </location>
    <ligand>
        <name>ATP</name>
        <dbReference type="ChEBI" id="CHEBI:30616"/>
    </ligand>
</feature>
<feature type="domain" description="Protein kinase" evidence="9">
    <location>
        <begin position="118"/>
        <end position="402"/>
    </location>
</feature>
<dbReference type="GO" id="GO:0008353">
    <property type="term" value="F:RNA polymerase II CTD heptapeptide repeat kinase activity"/>
    <property type="evidence" value="ECO:0007669"/>
    <property type="project" value="TreeGrafter"/>
</dbReference>
<dbReference type="EnsemblPlants" id="Kaladp0003s0168.1.v1.1">
    <property type="protein sequence ID" value="Kaladp0003s0168.1.v1.1"/>
    <property type="gene ID" value="Kaladp0003s0168.v1.1"/>
</dbReference>
<name>A0A7N0RAD1_KALFE</name>
<comment type="similarity">
    <text evidence="1">Belongs to the protein kinase superfamily. CMGC Ser/Thr protein kinase family. CDC2/CDKX subfamily.</text>
</comment>
<keyword evidence="5" id="KW-0418">Kinase</keyword>
<dbReference type="Proteomes" id="UP000594263">
    <property type="component" value="Unplaced"/>
</dbReference>
<evidence type="ECO:0000256" key="1">
    <source>
        <dbReference type="ARBA" id="ARBA00006485"/>
    </source>
</evidence>
<dbReference type="GO" id="GO:0032968">
    <property type="term" value="P:positive regulation of transcription elongation by RNA polymerase II"/>
    <property type="evidence" value="ECO:0007669"/>
    <property type="project" value="TreeGrafter"/>
</dbReference>
<protein>
    <recommendedName>
        <fullName evidence="9">Protein kinase domain-containing protein</fullName>
    </recommendedName>
</protein>
<evidence type="ECO:0000256" key="6">
    <source>
        <dbReference type="ARBA" id="ARBA00022840"/>
    </source>
</evidence>
<reference evidence="10" key="1">
    <citation type="submission" date="2021-01" db="UniProtKB">
        <authorList>
            <consortium name="EnsemblPlants"/>
        </authorList>
    </citation>
    <scope>IDENTIFICATION</scope>
</reference>
<dbReference type="GO" id="GO:0005634">
    <property type="term" value="C:nucleus"/>
    <property type="evidence" value="ECO:0007669"/>
    <property type="project" value="TreeGrafter"/>
</dbReference>
<feature type="region of interest" description="Disordered" evidence="8">
    <location>
        <begin position="427"/>
        <end position="484"/>
    </location>
</feature>
<keyword evidence="3" id="KW-0808">Transferase</keyword>
<dbReference type="PROSITE" id="PS00108">
    <property type="entry name" value="PROTEIN_KINASE_ST"/>
    <property type="match status" value="1"/>
</dbReference>
<feature type="region of interest" description="Disordered" evidence="8">
    <location>
        <begin position="30"/>
        <end position="68"/>
    </location>
</feature>
<dbReference type="GO" id="GO:0000307">
    <property type="term" value="C:cyclin-dependent protein kinase holoenzyme complex"/>
    <property type="evidence" value="ECO:0007669"/>
    <property type="project" value="TreeGrafter"/>
</dbReference>
<dbReference type="SUPFAM" id="SSF56112">
    <property type="entry name" value="Protein kinase-like (PK-like)"/>
    <property type="match status" value="1"/>
</dbReference>
<dbReference type="GO" id="GO:0005524">
    <property type="term" value="F:ATP binding"/>
    <property type="evidence" value="ECO:0007669"/>
    <property type="project" value="UniProtKB-UniRule"/>
</dbReference>
<dbReference type="Pfam" id="PF00069">
    <property type="entry name" value="Pkinase"/>
    <property type="match status" value="1"/>
</dbReference>
<accession>A0A7N0RAD1</accession>
<organism evidence="10 11">
    <name type="scientific">Kalanchoe fedtschenkoi</name>
    <name type="common">Lavender scallops</name>
    <name type="synonym">South American air plant</name>
    <dbReference type="NCBI Taxonomy" id="63787"/>
    <lineage>
        <taxon>Eukaryota</taxon>
        <taxon>Viridiplantae</taxon>
        <taxon>Streptophyta</taxon>
        <taxon>Embryophyta</taxon>
        <taxon>Tracheophyta</taxon>
        <taxon>Spermatophyta</taxon>
        <taxon>Magnoliopsida</taxon>
        <taxon>eudicotyledons</taxon>
        <taxon>Gunneridae</taxon>
        <taxon>Pentapetalae</taxon>
        <taxon>Saxifragales</taxon>
        <taxon>Crassulaceae</taxon>
        <taxon>Kalanchoe</taxon>
    </lineage>
</organism>
<dbReference type="InterPro" id="IPR017441">
    <property type="entry name" value="Protein_kinase_ATP_BS"/>
</dbReference>
<keyword evidence="2" id="KW-0723">Serine/threonine-protein kinase</keyword>
<evidence type="ECO:0000256" key="7">
    <source>
        <dbReference type="PROSITE-ProRule" id="PRU10141"/>
    </source>
</evidence>
<keyword evidence="4 7" id="KW-0547">Nucleotide-binding</keyword>
<dbReference type="InterPro" id="IPR008271">
    <property type="entry name" value="Ser/Thr_kinase_AS"/>
</dbReference>
<feature type="compositionally biased region" description="Basic and acidic residues" evidence="8">
    <location>
        <begin position="637"/>
        <end position="650"/>
    </location>
</feature>